<evidence type="ECO:0000313" key="2">
    <source>
        <dbReference type="EMBL" id="KFB39004.1"/>
    </source>
</evidence>
<evidence type="ECO:0000313" key="4">
    <source>
        <dbReference type="Proteomes" id="UP000030765"/>
    </source>
</evidence>
<protein>
    <submittedName>
        <fullName evidence="2 3">Lauroyl acyltransferase</fullName>
    </submittedName>
</protein>
<keyword evidence="4" id="KW-1185">Reference proteome</keyword>
<evidence type="ECO:0000313" key="3">
    <source>
        <dbReference type="EnsemblMetazoa" id="ASIC006712-PA"/>
    </source>
</evidence>
<dbReference type="Proteomes" id="UP000030765">
    <property type="component" value="Unassembled WGS sequence"/>
</dbReference>
<dbReference type="EnsemblMetazoa" id="ASIC006712-RA">
    <property type="protein sequence ID" value="ASIC006712-PA"/>
    <property type="gene ID" value="ASIC006712"/>
</dbReference>
<reference evidence="3" key="2">
    <citation type="submission" date="2020-05" db="UniProtKB">
        <authorList>
            <consortium name="EnsemblMetazoa"/>
        </authorList>
    </citation>
    <scope>IDENTIFICATION</scope>
</reference>
<proteinExistence type="predicted"/>
<name>A0A084VM10_ANOSI</name>
<dbReference type="EMBL" id="ATLV01014575">
    <property type="status" value="NOT_ANNOTATED_CDS"/>
    <property type="molecule type" value="Genomic_DNA"/>
</dbReference>
<keyword evidence="2" id="KW-0012">Acyltransferase</keyword>
<dbReference type="AlphaFoldDB" id="A0A084VM10"/>
<evidence type="ECO:0000256" key="1">
    <source>
        <dbReference type="SAM" id="MobiDB-lite"/>
    </source>
</evidence>
<dbReference type="VEuPathDB" id="VectorBase:ASIC006712"/>
<feature type="region of interest" description="Disordered" evidence="1">
    <location>
        <begin position="61"/>
        <end position="85"/>
    </location>
</feature>
<sequence>MTGRSGQMAAITGTLDSSSVSARNTDRWSFLRPFAIGNHLKKRSTSAREQEDVVLMDAAEARHRESPASQHDLQTRAAGSLRWGA</sequence>
<dbReference type="GO" id="GO:0016746">
    <property type="term" value="F:acyltransferase activity"/>
    <property type="evidence" value="ECO:0007669"/>
    <property type="project" value="UniProtKB-KW"/>
</dbReference>
<accession>A0A084VM10</accession>
<organism evidence="2">
    <name type="scientific">Anopheles sinensis</name>
    <name type="common">Mosquito</name>
    <dbReference type="NCBI Taxonomy" id="74873"/>
    <lineage>
        <taxon>Eukaryota</taxon>
        <taxon>Metazoa</taxon>
        <taxon>Ecdysozoa</taxon>
        <taxon>Arthropoda</taxon>
        <taxon>Hexapoda</taxon>
        <taxon>Insecta</taxon>
        <taxon>Pterygota</taxon>
        <taxon>Neoptera</taxon>
        <taxon>Endopterygota</taxon>
        <taxon>Diptera</taxon>
        <taxon>Nematocera</taxon>
        <taxon>Culicoidea</taxon>
        <taxon>Culicidae</taxon>
        <taxon>Anophelinae</taxon>
        <taxon>Anopheles</taxon>
    </lineage>
</organism>
<gene>
    <name evidence="2" type="ORF">ZHAS_00006712</name>
</gene>
<keyword evidence="2" id="KW-0808">Transferase</keyword>
<reference evidence="2 4" key="1">
    <citation type="journal article" date="2014" name="BMC Genomics">
        <title>Genome sequence of Anopheles sinensis provides insight into genetics basis of mosquito competence for malaria parasites.</title>
        <authorList>
            <person name="Zhou D."/>
            <person name="Zhang D."/>
            <person name="Ding G."/>
            <person name="Shi L."/>
            <person name="Hou Q."/>
            <person name="Ye Y."/>
            <person name="Xu Y."/>
            <person name="Zhou H."/>
            <person name="Xiong C."/>
            <person name="Li S."/>
            <person name="Yu J."/>
            <person name="Hong S."/>
            <person name="Yu X."/>
            <person name="Zou P."/>
            <person name="Chen C."/>
            <person name="Chang X."/>
            <person name="Wang W."/>
            <person name="Lv Y."/>
            <person name="Sun Y."/>
            <person name="Ma L."/>
            <person name="Shen B."/>
            <person name="Zhu C."/>
        </authorList>
    </citation>
    <scope>NUCLEOTIDE SEQUENCE [LARGE SCALE GENOMIC DNA]</scope>
</reference>
<dbReference type="EMBL" id="KE524975">
    <property type="protein sequence ID" value="KFB39004.1"/>
    <property type="molecule type" value="Genomic_DNA"/>
</dbReference>